<dbReference type="EC" id="5.6.2.2" evidence="4"/>
<dbReference type="InterPro" id="IPR036890">
    <property type="entry name" value="HATPase_C_sf"/>
</dbReference>
<keyword evidence="7" id="KW-0067">ATP-binding</keyword>
<evidence type="ECO:0000256" key="11">
    <source>
        <dbReference type="ARBA" id="ARBA00023235"/>
    </source>
</evidence>
<dbReference type="CDD" id="cd00822">
    <property type="entry name" value="TopoII_Trans_DNA_gyrase"/>
    <property type="match status" value="1"/>
</dbReference>
<dbReference type="InterPro" id="IPR018522">
    <property type="entry name" value="TopoIIA_CS"/>
</dbReference>
<dbReference type="GO" id="GO:0003677">
    <property type="term" value="F:DNA binding"/>
    <property type="evidence" value="ECO:0007669"/>
    <property type="project" value="UniProtKB-KW"/>
</dbReference>
<dbReference type="SUPFAM" id="SSF54211">
    <property type="entry name" value="Ribosomal protein S5 domain 2-like"/>
    <property type="match status" value="1"/>
</dbReference>
<dbReference type="Pfam" id="PF00986">
    <property type="entry name" value="DNA_gyraseB_C"/>
    <property type="match status" value="1"/>
</dbReference>
<dbReference type="Gene3D" id="3.40.50.670">
    <property type="match status" value="1"/>
</dbReference>
<dbReference type="InterPro" id="IPR013760">
    <property type="entry name" value="Topo_IIA-like_dom_sf"/>
</dbReference>
<evidence type="ECO:0000313" key="13">
    <source>
        <dbReference type="EMBL" id="SHE53163.1"/>
    </source>
</evidence>
<dbReference type="PANTHER" id="PTHR45866">
    <property type="entry name" value="DNA GYRASE/TOPOISOMERASE SUBUNIT B"/>
    <property type="match status" value="1"/>
</dbReference>
<dbReference type="Pfam" id="PF01751">
    <property type="entry name" value="Toprim"/>
    <property type="match status" value="1"/>
</dbReference>
<sequence length="640" mass="72932">MSQYSQENIKVLKGLEPVRKRPGMYIGSIGKSGLNHLVYEIVDNSVDEYMSGFCSKIVVKINSDNSIEIIDNGRGIPVGPHPTEKKDTLEVVFTTLHAGGKFDNATYKISGGLHGVGASVVNALSEYLEVWVHRNGKIYYQKYSRGIKLTEVEILSDTNKTGTHIKFKPDSEIFENGDIEVEGQIIESRLRELAFLNPGLEIEFIDEKRNKKNVFKFEKGISEFLEHLIKKNKKMPIHENPIFGKGAVKNPRGENFSDIIVEFSMMYTRNDFPHLYSYVNNIRTIEGGEHESAFKTTLTRIMNEYARKNKFLKEKEANFTGEDVREGLIAILSIKLPDPVFEGQTKAKLGSKEVRVAVNEILSEYLIKFLDSHPKDTKMIFERIKEAARARINAKKARDKVKRKSIFENSPLPGKLADCTSTNLDETELFIVEGNSAGGNAKTARDRNFQAILPLRGKIINVEKHDIERLMKNEQVSNIISAIGTGIGENFNIDKLRYGKIIIMTDADVDGAHIRTLLLALFFRFMPELIKEGRIYAAQPPLYKFKSGKFEAYLYSDEELEKLKKEYPKFSLQRYKGLGEMNSNQLWDTTMDPEKRKLVQINIDDLVETEEILEILMGNDPSARREFIEEHALKIKELDI</sequence>
<dbReference type="InterPro" id="IPR013506">
    <property type="entry name" value="Topo_IIA_bsu_dom2"/>
</dbReference>
<dbReference type="SUPFAM" id="SSF56719">
    <property type="entry name" value="Type II DNA topoisomerase"/>
    <property type="match status" value="1"/>
</dbReference>
<comment type="similarity">
    <text evidence="3">Belongs to the type II topoisomerase GyrB family.</text>
</comment>
<dbReference type="SMART" id="SM00387">
    <property type="entry name" value="HATPase_c"/>
    <property type="match status" value="1"/>
</dbReference>
<keyword evidence="6" id="KW-0547">Nucleotide-binding</keyword>
<keyword evidence="11" id="KW-0413">Isomerase</keyword>
<keyword evidence="9" id="KW-0799">Topoisomerase</keyword>
<evidence type="ECO:0000256" key="1">
    <source>
        <dbReference type="ARBA" id="ARBA00000185"/>
    </source>
</evidence>
<dbReference type="SUPFAM" id="SSF55874">
    <property type="entry name" value="ATPase domain of HSP90 chaperone/DNA topoisomerase II/histidine kinase"/>
    <property type="match status" value="1"/>
</dbReference>
<evidence type="ECO:0000256" key="7">
    <source>
        <dbReference type="ARBA" id="ARBA00022840"/>
    </source>
</evidence>
<dbReference type="GO" id="GO:0005524">
    <property type="term" value="F:ATP binding"/>
    <property type="evidence" value="ECO:0007669"/>
    <property type="project" value="UniProtKB-KW"/>
</dbReference>
<evidence type="ECO:0000259" key="12">
    <source>
        <dbReference type="PROSITE" id="PS50880"/>
    </source>
</evidence>
<feature type="domain" description="Toprim" evidence="12">
    <location>
        <begin position="427"/>
        <end position="541"/>
    </location>
</feature>
<dbReference type="AlphaFoldDB" id="A0A1M4U9C5"/>
<dbReference type="PRINTS" id="PR00418">
    <property type="entry name" value="TPI2FAMILY"/>
</dbReference>
<dbReference type="NCBIfam" id="NF004189">
    <property type="entry name" value="PRK05644.1"/>
    <property type="match status" value="1"/>
</dbReference>
<dbReference type="FunFam" id="3.40.50.670:FF:000002">
    <property type="entry name" value="DNA gyrase subunit B"/>
    <property type="match status" value="1"/>
</dbReference>
<dbReference type="PROSITE" id="PS50880">
    <property type="entry name" value="TOPRIM"/>
    <property type="match status" value="1"/>
</dbReference>
<dbReference type="Proteomes" id="UP000184334">
    <property type="component" value="Unassembled WGS sequence"/>
</dbReference>
<dbReference type="InterPro" id="IPR014721">
    <property type="entry name" value="Ribsml_uS5_D2-typ_fold_subgr"/>
</dbReference>
<dbReference type="Gene3D" id="3.30.565.10">
    <property type="entry name" value="Histidine kinase-like ATPase, C-terminal domain"/>
    <property type="match status" value="1"/>
</dbReference>
<dbReference type="PANTHER" id="PTHR45866:SF1">
    <property type="entry name" value="DNA GYRASE SUBUNIT B, MITOCHONDRIAL"/>
    <property type="match status" value="1"/>
</dbReference>
<proteinExistence type="inferred from homology"/>
<evidence type="ECO:0000256" key="9">
    <source>
        <dbReference type="ARBA" id="ARBA00023029"/>
    </source>
</evidence>
<gene>
    <name evidence="13" type="ORF">SAMN02745164_00621</name>
</gene>
<dbReference type="STRING" id="1122195.SAMN02745164_00621"/>
<dbReference type="Gene3D" id="3.30.230.10">
    <property type="match status" value="1"/>
</dbReference>
<name>A0A1M4U9C5_MARH1</name>
<dbReference type="InterPro" id="IPR001241">
    <property type="entry name" value="Topo_IIA"/>
</dbReference>
<organism evidence="13 14">
    <name type="scientific">Marinitoga hydrogenitolerans (strain DSM 16785 / JCM 12826 / AT1271)</name>
    <dbReference type="NCBI Taxonomy" id="1122195"/>
    <lineage>
        <taxon>Bacteria</taxon>
        <taxon>Thermotogati</taxon>
        <taxon>Thermotogota</taxon>
        <taxon>Thermotogae</taxon>
        <taxon>Petrotogales</taxon>
        <taxon>Petrotogaceae</taxon>
        <taxon>Marinitoga</taxon>
    </lineage>
</organism>
<keyword evidence="5" id="KW-0479">Metal-binding</keyword>
<reference evidence="13" key="1">
    <citation type="submission" date="2016-11" db="EMBL/GenBank/DDBJ databases">
        <authorList>
            <person name="Varghese N."/>
            <person name="Submissions S."/>
        </authorList>
    </citation>
    <scope>NUCLEOTIDE SEQUENCE [LARGE SCALE GENOMIC DNA]</scope>
    <source>
        <strain evidence="13">DSM 16785</strain>
    </source>
</reference>
<dbReference type="GO" id="GO:0006265">
    <property type="term" value="P:DNA topological change"/>
    <property type="evidence" value="ECO:0007669"/>
    <property type="project" value="InterPro"/>
</dbReference>
<evidence type="ECO:0000313" key="14">
    <source>
        <dbReference type="Proteomes" id="UP000184334"/>
    </source>
</evidence>
<dbReference type="CDD" id="cd16928">
    <property type="entry name" value="HATPase_GyrB-like"/>
    <property type="match status" value="1"/>
</dbReference>
<dbReference type="Pfam" id="PF00204">
    <property type="entry name" value="DNA_gyraseB"/>
    <property type="match status" value="1"/>
</dbReference>
<dbReference type="InterPro" id="IPR013759">
    <property type="entry name" value="Topo_IIA_B_C"/>
</dbReference>
<keyword evidence="10" id="KW-0238">DNA-binding</keyword>
<dbReference type="GO" id="GO:0003918">
    <property type="term" value="F:DNA topoisomerase type II (double strand cut, ATP-hydrolyzing) activity"/>
    <property type="evidence" value="ECO:0007669"/>
    <property type="project" value="UniProtKB-EC"/>
</dbReference>
<evidence type="ECO:0000256" key="5">
    <source>
        <dbReference type="ARBA" id="ARBA00022723"/>
    </source>
</evidence>
<dbReference type="InterPro" id="IPR006171">
    <property type="entry name" value="TOPRIM_dom"/>
</dbReference>
<dbReference type="InterPro" id="IPR020568">
    <property type="entry name" value="Ribosomal_Su5_D2-typ_SF"/>
</dbReference>
<keyword evidence="14" id="KW-1185">Reference proteome</keyword>
<dbReference type="PRINTS" id="PR01159">
    <property type="entry name" value="DNAGYRASEB"/>
</dbReference>
<evidence type="ECO:0000256" key="4">
    <source>
        <dbReference type="ARBA" id="ARBA00012895"/>
    </source>
</evidence>
<dbReference type="Pfam" id="PF02518">
    <property type="entry name" value="HATPase_c"/>
    <property type="match status" value="1"/>
</dbReference>
<dbReference type="FunFam" id="3.30.565.10:FF:000002">
    <property type="entry name" value="DNA gyrase subunit B"/>
    <property type="match status" value="1"/>
</dbReference>
<evidence type="ECO:0000256" key="2">
    <source>
        <dbReference type="ARBA" id="ARBA00001946"/>
    </source>
</evidence>
<dbReference type="EMBL" id="FQUI01000006">
    <property type="protein sequence ID" value="SHE53163.1"/>
    <property type="molecule type" value="Genomic_DNA"/>
</dbReference>
<dbReference type="PROSITE" id="PS00177">
    <property type="entry name" value="TOPOISOMERASE_II"/>
    <property type="match status" value="1"/>
</dbReference>
<dbReference type="InterPro" id="IPR000565">
    <property type="entry name" value="Topo_IIA_B"/>
</dbReference>
<comment type="cofactor">
    <cofactor evidence="2">
        <name>Mg(2+)</name>
        <dbReference type="ChEBI" id="CHEBI:18420"/>
    </cofactor>
</comment>
<keyword evidence="8" id="KW-0460">Magnesium</keyword>
<accession>A0A1M4U9C5</accession>
<evidence type="ECO:0000256" key="10">
    <source>
        <dbReference type="ARBA" id="ARBA00023125"/>
    </source>
</evidence>
<protein>
    <recommendedName>
        <fullName evidence="4">DNA topoisomerase (ATP-hydrolyzing)</fullName>
        <ecNumber evidence="4">5.6.2.2</ecNumber>
    </recommendedName>
</protein>
<dbReference type="SMART" id="SM00433">
    <property type="entry name" value="TOP2c"/>
    <property type="match status" value="1"/>
</dbReference>
<dbReference type="GO" id="GO:0046872">
    <property type="term" value="F:metal ion binding"/>
    <property type="evidence" value="ECO:0007669"/>
    <property type="project" value="UniProtKB-KW"/>
</dbReference>
<dbReference type="InterPro" id="IPR003594">
    <property type="entry name" value="HATPase_dom"/>
</dbReference>
<comment type="caution">
    <text evidence="13">The sequence shown here is derived from an EMBL/GenBank/DDBJ whole genome shotgun (WGS) entry which is preliminary data.</text>
</comment>
<evidence type="ECO:0000256" key="3">
    <source>
        <dbReference type="ARBA" id="ARBA00010708"/>
    </source>
</evidence>
<dbReference type="InterPro" id="IPR002288">
    <property type="entry name" value="DNA_gyrase_B_C"/>
</dbReference>
<evidence type="ECO:0000256" key="8">
    <source>
        <dbReference type="ARBA" id="ARBA00022842"/>
    </source>
</evidence>
<evidence type="ECO:0000256" key="6">
    <source>
        <dbReference type="ARBA" id="ARBA00022741"/>
    </source>
</evidence>
<comment type="catalytic activity">
    <reaction evidence="1">
        <text>ATP-dependent breakage, passage and rejoining of double-stranded DNA.</text>
        <dbReference type="EC" id="5.6.2.2"/>
    </reaction>
</comment>
<dbReference type="RefSeq" id="WP_072863327.1">
    <property type="nucleotide sequence ID" value="NZ_FQUI01000006.1"/>
</dbReference>
<dbReference type="OrthoDB" id="9802808at2"/>